<organism evidence="3 4">
    <name type="scientific">Trichoderma parareesei</name>
    <name type="common">Filamentous fungus</name>
    <dbReference type="NCBI Taxonomy" id="858221"/>
    <lineage>
        <taxon>Eukaryota</taxon>
        <taxon>Fungi</taxon>
        <taxon>Dikarya</taxon>
        <taxon>Ascomycota</taxon>
        <taxon>Pezizomycotina</taxon>
        <taxon>Sordariomycetes</taxon>
        <taxon>Hypocreomycetidae</taxon>
        <taxon>Hypocreales</taxon>
        <taxon>Hypocreaceae</taxon>
        <taxon>Trichoderma</taxon>
    </lineage>
</organism>
<sequence>MEVLAISLFFLSPLIGSVWAQDGGSPTVKLPGSEIRGLSLEGFESFNGIPFAESPAGKNRLRRPVRRTEPLGQFDASGKGPICHEGYIEPNPSDYPWHKDLLKHAYVERYNTSTKEDAPVRQHLSTEDCLTISVTRPAGTKAGDKLPVMFMIHGYGFVMGSPEPYDRTGFFKFGVDNHHPFIFVTANYRVGAWGFLPGNESAYSDATNLGLYDQRMAMEWTSDNIEAFGGDPDKITLFGHAAGGVSVFSHLVINDGNITYNGRELFHGVIMSSGSLMPANAADSVRAQLTYDSISAAAGCDIAMDSMKCLRGLSDLDFWAASNSIPGINAVEAFRLLYVPRPDGKLLRDSPEELIKQGKFAQVPMILGNQEDEAALFTLNHELLENKASHQLWGHLQNYYFYQFTQDNVTAFREWTYLYPDQPKDGSPFRTGEFFETWLGRKQVTSTMGDIFFSFPRRIAMHLIAEADPSVPMWGYMDSHNHGDMSIHEGLVGTTHGSFLDSVFAQGIYATAPSSYSTRAHLINFMYSQNPNKGIESVESGEGGEVLPHLTHWPQWTMDLPRLLWINRKHNAYVQDNERKRIFDHLKGKVAWIRL</sequence>
<dbReference type="Proteomes" id="UP000219286">
    <property type="component" value="Unassembled WGS sequence"/>
</dbReference>
<comment type="caution">
    <text evidence="3">The sequence shown here is derived from an EMBL/GenBank/DDBJ whole genome shotgun (WGS) entry which is preliminary data.</text>
</comment>
<keyword evidence="4" id="KW-1185">Reference proteome</keyword>
<dbReference type="AlphaFoldDB" id="A0A2H2Z7U0"/>
<dbReference type="OrthoDB" id="6846267at2759"/>
<reference evidence="3 4" key="1">
    <citation type="journal article" date="2015" name="Genome Announc.">
        <title>Genome sequence and annotation of Trichoderma parareesei, the ancestor of the cellulase producer Trichoderma reesei.</title>
        <authorList>
            <person name="Yang D."/>
            <person name="Pomraning K."/>
            <person name="Kopchinskiy A."/>
            <person name="Karimi Aghcheh R."/>
            <person name="Atanasova L."/>
            <person name="Chenthamara K."/>
            <person name="Baker S.E."/>
            <person name="Zhang R."/>
            <person name="Shen Q."/>
            <person name="Freitag M."/>
            <person name="Kubicek C.P."/>
            <person name="Druzhinina I.S."/>
        </authorList>
    </citation>
    <scope>NUCLEOTIDE SEQUENCE [LARGE SCALE GENOMIC DNA]</scope>
    <source>
        <strain evidence="3 4">CBS 125925</strain>
    </source>
</reference>
<protein>
    <submittedName>
        <fullName evidence="3">Dipeptidyl peptidase 5</fullName>
    </submittedName>
</protein>
<dbReference type="InterPro" id="IPR050309">
    <property type="entry name" value="Type-B_Carboxylest/Lipase"/>
</dbReference>
<dbReference type="Pfam" id="PF00135">
    <property type="entry name" value="COesterase"/>
    <property type="match status" value="1"/>
</dbReference>
<dbReference type="EMBL" id="LFMI01000302">
    <property type="protein sequence ID" value="OTA02328.1"/>
    <property type="molecule type" value="Genomic_DNA"/>
</dbReference>
<keyword evidence="1" id="KW-0732">Signal</keyword>
<evidence type="ECO:0000313" key="4">
    <source>
        <dbReference type="Proteomes" id="UP000219286"/>
    </source>
</evidence>
<feature type="domain" description="Carboxylesterase type B" evidence="2">
    <location>
        <begin position="25"/>
        <end position="571"/>
    </location>
</feature>
<dbReference type="Gene3D" id="3.40.50.1820">
    <property type="entry name" value="alpha/beta hydrolase"/>
    <property type="match status" value="1"/>
</dbReference>
<name>A0A2H2Z7U0_TRIPA</name>
<evidence type="ECO:0000313" key="3">
    <source>
        <dbReference type="EMBL" id="OTA02328.1"/>
    </source>
</evidence>
<gene>
    <name evidence="3" type="ORF">A9Z42_0026920</name>
</gene>
<feature type="chain" id="PRO_5013675492" evidence="1">
    <location>
        <begin position="21"/>
        <end position="595"/>
    </location>
</feature>
<dbReference type="InterPro" id="IPR002018">
    <property type="entry name" value="CarbesteraseB"/>
</dbReference>
<feature type="signal peptide" evidence="1">
    <location>
        <begin position="1"/>
        <end position="20"/>
    </location>
</feature>
<proteinExistence type="predicted"/>
<dbReference type="SUPFAM" id="SSF53474">
    <property type="entry name" value="alpha/beta-Hydrolases"/>
    <property type="match status" value="1"/>
</dbReference>
<evidence type="ECO:0000256" key="1">
    <source>
        <dbReference type="SAM" id="SignalP"/>
    </source>
</evidence>
<evidence type="ECO:0000259" key="2">
    <source>
        <dbReference type="Pfam" id="PF00135"/>
    </source>
</evidence>
<dbReference type="InterPro" id="IPR029058">
    <property type="entry name" value="AB_hydrolase_fold"/>
</dbReference>
<accession>A0A2H2Z7U0</accession>
<dbReference type="PANTHER" id="PTHR11559">
    <property type="entry name" value="CARBOXYLESTERASE"/>
    <property type="match status" value="1"/>
</dbReference>